<evidence type="ECO:0000313" key="4">
    <source>
        <dbReference type="Proteomes" id="UP000241769"/>
    </source>
</evidence>
<dbReference type="InParanoid" id="A0A2P6N253"/>
<feature type="region of interest" description="Disordered" evidence="1">
    <location>
        <begin position="1"/>
        <end position="22"/>
    </location>
</feature>
<evidence type="ECO:0000259" key="2">
    <source>
        <dbReference type="Pfam" id="PF12902"/>
    </source>
</evidence>
<organism evidence="3 4">
    <name type="scientific">Planoprotostelium fungivorum</name>
    <dbReference type="NCBI Taxonomy" id="1890364"/>
    <lineage>
        <taxon>Eukaryota</taxon>
        <taxon>Amoebozoa</taxon>
        <taxon>Evosea</taxon>
        <taxon>Variosea</taxon>
        <taxon>Cavosteliida</taxon>
        <taxon>Cavosteliaceae</taxon>
        <taxon>Planoprotostelium</taxon>
    </lineage>
</organism>
<proteinExistence type="predicted"/>
<feature type="domain" description="Iminophenyl-pyruvate dimer synthase" evidence="2">
    <location>
        <begin position="30"/>
        <end position="321"/>
    </location>
</feature>
<keyword evidence="4" id="KW-1185">Reference proteome</keyword>
<reference evidence="3 4" key="1">
    <citation type="journal article" date="2018" name="Genome Biol. Evol.">
        <title>Multiple Roots of Fruiting Body Formation in Amoebozoa.</title>
        <authorList>
            <person name="Hillmann F."/>
            <person name="Forbes G."/>
            <person name="Novohradska S."/>
            <person name="Ferling I."/>
            <person name="Riege K."/>
            <person name="Groth M."/>
            <person name="Westermann M."/>
            <person name="Marz M."/>
            <person name="Spaller T."/>
            <person name="Winckler T."/>
            <person name="Schaap P."/>
            <person name="Glockner G."/>
        </authorList>
    </citation>
    <scope>NUCLEOTIDE SEQUENCE [LARGE SCALE GENOMIC DNA]</scope>
    <source>
        <strain evidence="3 4">Jena</strain>
    </source>
</reference>
<dbReference type="Gene3D" id="1.20.1260.10">
    <property type="match status" value="1"/>
</dbReference>
<dbReference type="InterPro" id="IPR026820">
    <property type="entry name" value="VioB/RebD_dom"/>
</dbReference>
<dbReference type="OrthoDB" id="10387922at2759"/>
<protein>
    <recommendedName>
        <fullName evidence="2">Iminophenyl-pyruvate dimer synthase domain-containing protein</fullName>
    </recommendedName>
</protein>
<feature type="compositionally biased region" description="Basic and acidic residues" evidence="1">
    <location>
        <begin position="612"/>
        <end position="629"/>
    </location>
</feature>
<sequence>MEGHSNWTEPTPTTSMTARTNTKGDLEDRLHTASQLEHTLLNTYLYAACSLKSLPDEWDVPNDDQTRALFFEFGRRWKAQLLDVAKEEMTHLHSVQLLLASLGMSPFFQLPPRKLDTHEFDFTDKWQAYEEGGHGTQPISVGICDFNIEATKRFILYESTSILQKEFKPFEQLTNPLFHDAEQNMFIAGALASVEDKSEEQMKKLANKLRGFVFESSHKKVTSFANTMSHQPTFHSIGELYQDVKKLWPADGTFLDNKVLVDDMMMSADGPDPLAGQGLTDKVTTPGNRGFKEKTYLLSTRAQVDRLIDTITSEGEGLTEFTERINATSEKLTSLETVAEQIEAFKNLSFLSQPTDDADWVKNWQEHYILRDAHLYRFYLMHAEVRQLSERHPDVQFVRPHVTLHVNHKKVALAGEGDRPDLKSLNRLEPEFWAEEGLKWFNACYLGLLVWLGRIYEKGDLQQRKSIESIVTWPLMSMCIRPMLECTIPLTKLQERWRFFSFDEENLPKFIDAPNVKRLLQVHQGQLHVDEREVNGDVLSVLESAADWATRGQQALSTKDVIIEGKSLTPSQIEANRQLIMSRLKVLGQLRDTRAQIDFRFDGGFGASKSKNPIDERYEEDPSRAQMDPNHDHYITVRFVGRCNSLMATDPDPSADEVGVTGSTRAYASDPRLFDRSMVFRSKQQGEGFVNRLGNLLPDEQLPVDQQMGMRVTECIYNAPGQRLIIPDVQDISVSLNQPDSDRLAYMIGDNHMVWGDATPFENNFLNFMENNRWFGRGTAGDKMFMDMTPQQRASTFRECRDGFGESSEKSMPGWVFSHMTKRDQALLDYPQYDPQVVETWLKPLRKSVSAELVRQLENTEEWDKKSGDELISVMMRCYHLNTPTMSSRSNQRYTGWFEHSLRGSLKKDTGDLPLISQLGRVVKLDETKRWLFRYGIGGFDYDGSTMLMWGEAKIPLNVD</sequence>
<dbReference type="Pfam" id="PF12902">
    <property type="entry name" value="Ferritin-like"/>
    <property type="match status" value="1"/>
</dbReference>
<dbReference type="InterPro" id="IPR012347">
    <property type="entry name" value="Ferritin-like"/>
</dbReference>
<dbReference type="Proteomes" id="UP000241769">
    <property type="component" value="Unassembled WGS sequence"/>
</dbReference>
<dbReference type="AlphaFoldDB" id="A0A2P6N253"/>
<name>A0A2P6N253_9EUKA</name>
<feature type="compositionally biased region" description="Polar residues" evidence="1">
    <location>
        <begin position="1"/>
        <end position="21"/>
    </location>
</feature>
<feature type="region of interest" description="Disordered" evidence="1">
    <location>
        <begin position="608"/>
        <end position="629"/>
    </location>
</feature>
<dbReference type="EMBL" id="MDYQ01000244">
    <property type="protein sequence ID" value="PRP78037.1"/>
    <property type="molecule type" value="Genomic_DNA"/>
</dbReference>
<evidence type="ECO:0000256" key="1">
    <source>
        <dbReference type="SAM" id="MobiDB-lite"/>
    </source>
</evidence>
<gene>
    <name evidence="3" type="ORF">PROFUN_13767</name>
</gene>
<evidence type="ECO:0000313" key="3">
    <source>
        <dbReference type="EMBL" id="PRP78037.1"/>
    </source>
</evidence>
<accession>A0A2P6N253</accession>
<comment type="caution">
    <text evidence="3">The sequence shown here is derived from an EMBL/GenBank/DDBJ whole genome shotgun (WGS) entry which is preliminary data.</text>
</comment>